<dbReference type="OrthoDB" id="4924881at2759"/>
<proteinExistence type="predicted"/>
<organism evidence="1 2">
    <name type="scientific">Beauveria bassiana D1-5</name>
    <dbReference type="NCBI Taxonomy" id="1245745"/>
    <lineage>
        <taxon>Eukaryota</taxon>
        <taxon>Fungi</taxon>
        <taxon>Dikarya</taxon>
        <taxon>Ascomycota</taxon>
        <taxon>Pezizomycotina</taxon>
        <taxon>Sordariomycetes</taxon>
        <taxon>Hypocreomycetidae</taxon>
        <taxon>Hypocreales</taxon>
        <taxon>Cordycipitaceae</taxon>
        <taxon>Beauveria</taxon>
    </lineage>
</organism>
<reference evidence="1 2" key="1">
    <citation type="submission" date="2012-10" db="EMBL/GenBank/DDBJ databases">
        <title>Genome sequencing and analysis of entomopathogenic fungi Beauveria bassiana D1-5.</title>
        <authorList>
            <person name="Li Q."/>
            <person name="Wang L."/>
            <person name="Zhang Z."/>
            <person name="Wang Q."/>
            <person name="Ren J."/>
            <person name="Wang M."/>
            <person name="Xu W."/>
            <person name="Wang J."/>
            <person name="Lu Y."/>
            <person name="Du Q."/>
            <person name="Sun Z."/>
        </authorList>
    </citation>
    <scope>NUCLEOTIDE SEQUENCE [LARGE SCALE GENOMIC DNA]</scope>
    <source>
        <strain evidence="1 2">D1-5</strain>
    </source>
</reference>
<accession>A0A0A2VK16</accession>
<sequence length="248" mass="26818">MLSSYKQPTFLQSTIYIYILQKLHHDRLQHPTNLFSLCLALSVAGQWTGNYNTTQVPRGQVPADHCWIQSLDPANGPDTAVYPCTCTGGKVAPDCNWKQAGAIYNSVRDATCKCARERNISQQPEELDAFGRSQPNAVTACIYDPTNPKGEPGADGLIVPDTNCWCPSVSLAKNSGLTEAKEAAPEAPAPADAAAVKKCRDDFLKSSIVKENACSQLPKSTNSKFTDSLQRELPSCTPALLAEVCKTI</sequence>
<name>A0A0A2VK16_BEABA</name>
<dbReference type="HOGENOM" id="CLU_046451_0_0_1"/>
<evidence type="ECO:0000313" key="2">
    <source>
        <dbReference type="Proteomes" id="UP000030106"/>
    </source>
</evidence>
<gene>
    <name evidence="1" type="ORF">BBAD15_g6492</name>
</gene>
<dbReference type="EMBL" id="ANFO01000605">
    <property type="protein sequence ID" value="KGQ08186.1"/>
    <property type="molecule type" value="Genomic_DNA"/>
</dbReference>
<dbReference type="Proteomes" id="UP000030106">
    <property type="component" value="Unassembled WGS sequence"/>
</dbReference>
<comment type="caution">
    <text evidence="1">The sequence shown here is derived from an EMBL/GenBank/DDBJ whole genome shotgun (WGS) entry which is preliminary data.</text>
</comment>
<protein>
    <submittedName>
        <fullName evidence="1">Uncharacterized protein</fullName>
    </submittedName>
</protein>
<dbReference type="AlphaFoldDB" id="A0A0A2VK16"/>
<evidence type="ECO:0000313" key="1">
    <source>
        <dbReference type="EMBL" id="KGQ08186.1"/>
    </source>
</evidence>